<dbReference type="InterPro" id="IPR001810">
    <property type="entry name" value="F-box_dom"/>
</dbReference>
<dbReference type="EMBL" id="BQKI01000015">
    <property type="protein sequence ID" value="GJN08245.1"/>
    <property type="molecule type" value="Genomic_DNA"/>
</dbReference>
<dbReference type="SUPFAM" id="SSF81383">
    <property type="entry name" value="F-box domain"/>
    <property type="match status" value="1"/>
</dbReference>
<dbReference type="AlphaFoldDB" id="A0AAV5DE45"/>
<dbReference type="Gene3D" id="1.20.1280.50">
    <property type="match status" value="1"/>
</dbReference>
<reference evidence="2" key="2">
    <citation type="submission" date="2021-12" db="EMBL/GenBank/DDBJ databases">
        <title>Resequencing data analysis of finger millet.</title>
        <authorList>
            <person name="Hatakeyama M."/>
            <person name="Aluri S."/>
            <person name="Balachadran M.T."/>
            <person name="Sivarajan S.R."/>
            <person name="Poveda L."/>
            <person name="Shimizu-Inatsugi R."/>
            <person name="Schlapbach R."/>
            <person name="Sreeman S.M."/>
            <person name="Shimizu K.K."/>
        </authorList>
    </citation>
    <scope>NUCLEOTIDE SEQUENCE</scope>
</reference>
<reference evidence="2" key="1">
    <citation type="journal article" date="2018" name="DNA Res.">
        <title>Multiple hybrid de novo genome assembly of finger millet, an orphan allotetraploid crop.</title>
        <authorList>
            <person name="Hatakeyama M."/>
            <person name="Aluri S."/>
            <person name="Balachadran M.T."/>
            <person name="Sivarajan S.R."/>
            <person name="Patrignani A."/>
            <person name="Gruter S."/>
            <person name="Poveda L."/>
            <person name="Shimizu-Inatsugi R."/>
            <person name="Baeten J."/>
            <person name="Francoijs K.J."/>
            <person name="Nataraja K.N."/>
            <person name="Reddy Y.A.N."/>
            <person name="Phadnis S."/>
            <person name="Ravikumar R.L."/>
            <person name="Schlapbach R."/>
            <person name="Sreeman S.M."/>
            <person name="Shimizu K.K."/>
        </authorList>
    </citation>
    <scope>NUCLEOTIDE SEQUENCE</scope>
</reference>
<dbReference type="SMART" id="SM00256">
    <property type="entry name" value="FBOX"/>
    <property type="match status" value="1"/>
</dbReference>
<dbReference type="CDD" id="cd22157">
    <property type="entry name" value="F-box_AtFBW1-like"/>
    <property type="match status" value="1"/>
</dbReference>
<gene>
    <name evidence="2" type="primary">ga26145</name>
    <name evidence="2" type="ORF">PR202_ga26145</name>
</gene>
<dbReference type="Proteomes" id="UP001054889">
    <property type="component" value="Unassembled WGS sequence"/>
</dbReference>
<feature type="domain" description="F-box" evidence="1">
    <location>
        <begin position="6"/>
        <end position="52"/>
    </location>
</feature>
<organism evidence="2 3">
    <name type="scientific">Eleusine coracana subsp. coracana</name>
    <dbReference type="NCBI Taxonomy" id="191504"/>
    <lineage>
        <taxon>Eukaryota</taxon>
        <taxon>Viridiplantae</taxon>
        <taxon>Streptophyta</taxon>
        <taxon>Embryophyta</taxon>
        <taxon>Tracheophyta</taxon>
        <taxon>Spermatophyta</taxon>
        <taxon>Magnoliopsida</taxon>
        <taxon>Liliopsida</taxon>
        <taxon>Poales</taxon>
        <taxon>Poaceae</taxon>
        <taxon>PACMAD clade</taxon>
        <taxon>Chloridoideae</taxon>
        <taxon>Cynodonteae</taxon>
        <taxon>Eleusininae</taxon>
        <taxon>Eleusine</taxon>
    </lineage>
</organism>
<accession>A0AAV5DE45</accession>
<evidence type="ECO:0000259" key="1">
    <source>
        <dbReference type="PROSITE" id="PS50181"/>
    </source>
</evidence>
<dbReference type="Pfam" id="PF00646">
    <property type="entry name" value="F-box"/>
    <property type="match status" value="1"/>
</dbReference>
<proteinExistence type="predicted"/>
<evidence type="ECO:0000313" key="2">
    <source>
        <dbReference type="EMBL" id="GJN08245.1"/>
    </source>
</evidence>
<dbReference type="PANTHER" id="PTHR34591:SF21">
    <property type="entry name" value="F-BOX DOMAIN CONTAINING PROTEIN, EXPRESSED"/>
    <property type="match status" value="1"/>
</dbReference>
<sequence length="308" mass="34850">MEAAAAAMALPLPDDALVKVLARLPVRSLAASRCVCKAWRALVDARELLLPHALPHEPRVITEDTYEPDHVPYLVFDPVVSPHYEVFLIPLVPEKPKPADPRDIPSTTFSFNGLFSDDDTMGAEDTEEVEEEDEEYLEELVKSPPPPPSIEAGYFPARRLPLTTGNYQHDIDLEQSHLCASQRLSHRTVVGHWMLMDGDNGNDNNILPEGHTEWDFDVDGILHYDEDEDYHCSRVIDFLGFHPYKEVVFLMVSSTVVAYHLKTSKIQWLGESYSEDYDTISQGIYEAFPYTPCLIGKLRKKLPQRTSA</sequence>
<comment type="caution">
    <text evidence="2">The sequence shown here is derived from an EMBL/GenBank/DDBJ whole genome shotgun (WGS) entry which is preliminary data.</text>
</comment>
<dbReference type="InterPro" id="IPR036047">
    <property type="entry name" value="F-box-like_dom_sf"/>
</dbReference>
<dbReference type="PROSITE" id="PS50181">
    <property type="entry name" value="FBOX"/>
    <property type="match status" value="1"/>
</dbReference>
<name>A0AAV5DE45_ELECO</name>
<protein>
    <recommendedName>
        <fullName evidence="1">F-box domain-containing protein</fullName>
    </recommendedName>
</protein>
<evidence type="ECO:0000313" key="3">
    <source>
        <dbReference type="Proteomes" id="UP001054889"/>
    </source>
</evidence>
<dbReference type="PANTHER" id="PTHR34591">
    <property type="entry name" value="OS03G0653100 PROTEIN-RELATED"/>
    <property type="match status" value="1"/>
</dbReference>
<keyword evidence="3" id="KW-1185">Reference proteome</keyword>